<keyword evidence="4" id="KW-1185">Reference proteome</keyword>
<gene>
    <name evidence="3" type="ORF">SAMN05660206_1076</name>
</gene>
<name>A0A1I6TSB2_9SPHI</name>
<evidence type="ECO:0000313" key="3">
    <source>
        <dbReference type="EMBL" id="SFS92050.1"/>
    </source>
</evidence>
<protein>
    <submittedName>
        <fullName evidence="3">Por secretion system C-terminal sorting domain-containing protein</fullName>
    </submittedName>
</protein>
<dbReference type="RefSeq" id="WP_093365810.1">
    <property type="nucleotide sequence ID" value="NZ_FOZZ01000007.1"/>
</dbReference>
<dbReference type="AlphaFoldDB" id="A0A1I6TSB2"/>
<feature type="chain" id="PRO_5011442414" evidence="1">
    <location>
        <begin position="27"/>
        <end position="143"/>
    </location>
</feature>
<dbReference type="Gene3D" id="2.60.40.4070">
    <property type="match status" value="1"/>
</dbReference>
<feature type="signal peptide" evidence="1">
    <location>
        <begin position="1"/>
        <end position="26"/>
    </location>
</feature>
<dbReference type="InterPro" id="IPR026444">
    <property type="entry name" value="Secre_tail"/>
</dbReference>
<evidence type="ECO:0000256" key="1">
    <source>
        <dbReference type="SAM" id="SignalP"/>
    </source>
</evidence>
<reference evidence="3 4" key="1">
    <citation type="submission" date="2016-10" db="EMBL/GenBank/DDBJ databases">
        <authorList>
            <person name="de Groot N.N."/>
        </authorList>
    </citation>
    <scope>NUCLEOTIDE SEQUENCE [LARGE SCALE GENOMIC DNA]</scope>
    <source>
        <strain evidence="3 4">DSM 22789</strain>
    </source>
</reference>
<proteinExistence type="predicted"/>
<dbReference type="Proteomes" id="UP000198785">
    <property type="component" value="Unassembled WGS sequence"/>
</dbReference>
<evidence type="ECO:0000313" key="4">
    <source>
        <dbReference type="Proteomes" id="UP000198785"/>
    </source>
</evidence>
<evidence type="ECO:0000259" key="2">
    <source>
        <dbReference type="Pfam" id="PF18962"/>
    </source>
</evidence>
<keyword evidence="1" id="KW-0732">Signal</keyword>
<dbReference type="NCBIfam" id="TIGR04183">
    <property type="entry name" value="Por_Secre_tail"/>
    <property type="match status" value="1"/>
</dbReference>
<feature type="domain" description="Secretion system C-terminal sorting" evidence="2">
    <location>
        <begin position="67"/>
        <end position="141"/>
    </location>
</feature>
<sequence length="143" mass="15627">MTRIIGKVALTMIVSAMMLTTGKATANFSAVDLSLIPTKTEFLYAVSSERANDDSEKLISNVKVFYNPIADQVTLNFKLNKQNTVAIKVMDALGNEVLNLMNGRLDDGLQSLSFDANGKLTAGFYFVRVTSGTEVIVKRISVR</sequence>
<organism evidence="3 4">
    <name type="scientific">Sphingobacterium wenxiniae</name>
    <dbReference type="NCBI Taxonomy" id="683125"/>
    <lineage>
        <taxon>Bacteria</taxon>
        <taxon>Pseudomonadati</taxon>
        <taxon>Bacteroidota</taxon>
        <taxon>Sphingobacteriia</taxon>
        <taxon>Sphingobacteriales</taxon>
        <taxon>Sphingobacteriaceae</taxon>
        <taxon>Sphingobacterium</taxon>
    </lineage>
</organism>
<dbReference type="OrthoDB" id="1523755at2"/>
<dbReference type="EMBL" id="FOZZ01000007">
    <property type="protein sequence ID" value="SFS92050.1"/>
    <property type="molecule type" value="Genomic_DNA"/>
</dbReference>
<dbReference type="STRING" id="683125.SAMN05660206_1076"/>
<accession>A0A1I6TSB2</accession>
<dbReference type="Pfam" id="PF18962">
    <property type="entry name" value="Por_Secre_tail"/>
    <property type="match status" value="1"/>
</dbReference>